<organism evidence="1 2">
    <name type="scientific">Bacillus oleivorans</name>
    <dbReference type="NCBI Taxonomy" id="1448271"/>
    <lineage>
        <taxon>Bacteria</taxon>
        <taxon>Bacillati</taxon>
        <taxon>Bacillota</taxon>
        <taxon>Bacilli</taxon>
        <taxon>Bacillales</taxon>
        <taxon>Bacillaceae</taxon>
        <taxon>Bacillus</taxon>
    </lineage>
</organism>
<dbReference type="Proteomes" id="UP000219546">
    <property type="component" value="Unassembled WGS sequence"/>
</dbReference>
<dbReference type="EMBL" id="OAOP01000001">
    <property type="protein sequence ID" value="SNX67329.1"/>
    <property type="molecule type" value="Genomic_DNA"/>
</dbReference>
<gene>
    <name evidence="1" type="ORF">SAMN05877753_101648</name>
</gene>
<keyword evidence="2" id="KW-1185">Reference proteome</keyword>
<evidence type="ECO:0000313" key="1">
    <source>
        <dbReference type="EMBL" id="SNX67329.1"/>
    </source>
</evidence>
<accession>A0A285CII6</accession>
<protein>
    <submittedName>
        <fullName evidence="1">YwpF-like protein</fullName>
    </submittedName>
</protein>
<reference evidence="1 2" key="1">
    <citation type="submission" date="2017-08" db="EMBL/GenBank/DDBJ databases">
        <authorList>
            <person name="de Groot N.N."/>
        </authorList>
    </citation>
    <scope>NUCLEOTIDE SEQUENCE [LARGE SCALE GENOMIC DNA]</scope>
    <source>
        <strain evidence="1 2">JC228</strain>
    </source>
</reference>
<dbReference type="AlphaFoldDB" id="A0A285CII6"/>
<dbReference type="RefSeq" id="WP_245855554.1">
    <property type="nucleotide sequence ID" value="NZ_OAOP01000001.1"/>
</dbReference>
<evidence type="ECO:0000313" key="2">
    <source>
        <dbReference type="Proteomes" id="UP000219546"/>
    </source>
</evidence>
<name>A0A285CII6_9BACI</name>
<dbReference type="InterPro" id="IPR025573">
    <property type="entry name" value="YwpF"/>
</dbReference>
<proteinExistence type="predicted"/>
<sequence length="145" mass="16613">MMKTFKLISFQIIDGETVHDIPLKDGLIINREDVEKRWLIETFIAQEYVGVFEDAFKNGNELFIQVVITRPENDPAPFRATVVKLKKINESYSVLLEGYINKSRNDYAELLLTHLLDKGITGDQLLEAFKTNMVTKPKLPAANKE</sequence>
<dbReference type="Pfam" id="PF14183">
    <property type="entry name" value="YwpF"/>
    <property type="match status" value="1"/>
</dbReference>